<dbReference type="RefSeq" id="WP_089652420.1">
    <property type="nucleotide sequence ID" value="NZ_FNIZ01000008.1"/>
</dbReference>
<dbReference type="HAMAP" id="MF_00724">
    <property type="entry name" value="FliE"/>
    <property type="match status" value="1"/>
</dbReference>
<keyword evidence="3 4" id="KW-0975">Bacterial flagellum</keyword>
<dbReference type="NCBIfam" id="TIGR00205">
    <property type="entry name" value="fliE"/>
    <property type="match status" value="1"/>
</dbReference>
<feature type="region of interest" description="Disordered" evidence="6">
    <location>
        <begin position="1"/>
        <end position="21"/>
    </location>
</feature>
<dbReference type="OrthoDB" id="9812413at2"/>
<evidence type="ECO:0000256" key="6">
    <source>
        <dbReference type="SAM" id="MobiDB-lite"/>
    </source>
</evidence>
<name>A0A1H0MVX3_HALAD</name>
<accession>A0A1H0MVX3</accession>
<dbReference type="PANTHER" id="PTHR34653">
    <property type="match status" value="1"/>
</dbReference>
<dbReference type="PANTHER" id="PTHR34653:SF1">
    <property type="entry name" value="FLAGELLAR HOOK-BASAL BODY COMPLEX PROTEIN FLIE"/>
    <property type="match status" value="1"/>
</dbReference>
<reference evidence="8" key="1">
    <citation type="submission" date="2016-10" db="EMBL/GenBank/DDBJ databases">
        <authorList>
            <person name="Varghese N."/>
            <person name="Submissions S."/>
        </authorList>
    </citation>
    <scope>NUCLEOTIDE SEQUENCE [LARGE SCALE GENOMIC DNA]</scope>
    <source>
        <strain evidence="8">CGMCC 1.3703</strain>
    </source>
</reference>
<keyword evidence="8" id="KW-1185">Reference proteome</keyword>
<protein>
    <recommendedName>
        <fullName evidence="4 5">Flagellar hook-basal body complex protein FliE</fullName>
    </recommendedName>
</protein>
<dbReference type="EMBL" id="FNIZ01000008">
    <property type="protein sequence ID" value="SDO84534.1"/>
    <property type="molecule type" value="Genomic_DNA"/>
</dbReference>
<keyword evidence="7" id="KW-0282">Flagellum</keyword>
<evidence type="ECO:0000313" key="8">
    <source>
        <dbReference type="Proteomes" id="UP000198860"/>
    </source>
</evidence>
<keyword evidence="7" id="KW-0969">Cilium</keyword>
<comment type="similarity">
    <text evidence="2 4">Belongs to the FliE family.</text>
</comment>
<dbReference type="PRINTS" id="PR01006">
    <property type="entry name" value="FLGHOOKFLIE"/>
</dbReference>
<gene>
    <name evidence="4" type="primary">fliE</name>
    <name evidence="7" type="ORF">SAMN05421677_108157</name>
</gene>
<dbReference type="GO" id="GO:0005198">
    <property type="term" value="F:structural molecule activity"/>
    <property type="evidence" value="ECO:0007669"/>
    <property type="project" value="UniProtKB-UniRule"/>
</dbReference>
<evidence type="ECO:0000256" key="4">
    <source>
        <dbReference type="HAMAP-Rule" id="MF_00724"/>
    </source>
</evidence>
<proteinExistence type="inferred from homology"/>
<organism evidence="7 8">
    <name type="scientific">Halobacillus aidingensis</name>
    <dbReference type="NCBI Taxonomy" id="240303"/>
    <lineage>
        <taxon>Bacteria</taxon>
        <taxon>Bacillati</taxon>
        <taxon>Bacillota</taxon>
        <taxon>Bacilli</taxon>
        <taxon>Bacillales</taxon>
        <taxon>Bacillaceae</taxon>
        <taxon>Halobacillus</taxon>
    </lineage>
</organism>
<comment type="subcellular location">
    <subcellularLocation>
        <location evidence="1 4">Bacterial flagellum basal body</location>
    </subcellularLocation>
</comment>
<evidence type="ECO:0000256" key="3">
    <source>
        <dbReference type="ARBA" id="ARBA00023143"/>
    </source>
</evidence>
<evidence type="ECO:0000313" key="7">
    <source>
        <dbReference type="EMBL" id="SDO84534.1"/>
    </source>
</evidence>
<dbReference type="Proteomes" id="UP000198860">
    <property type="component" value="Unassembled WGS sequence"/>
</dbReference>
<sequence length="101" mass="11081">MSNHLVNTIPLSQPSQTQWKKNVSPGEAHATFANQLKSAIAGVNEAQILSNDKTKALAQGEINDLHDVMITSQKASITMKTAVEMQSKVVEAYKEVMRMQV</sequence>
<dbReference type="GO" id="GO:0009425">
    <property type="term" value="C:bacterial-type flagellum basal body"/>
    <property type="evidence" value="ECO:0007669"/>
    <property type="project" value="UniProtKB-SubCell"/>
</dbReference>
<dbReference type="Pfam" id="PF02049">
    <property type="entry name" value="FliE"/>
    <property type="match status" value="1"/>
</dbReference>
<dbReference type="STRING" id="240303.SAMN05421677_108157"/>
<dbReference type="AlphaFoldDB" id="A0A1H0MVX3"/>
<dbReference type="InterPro" id="IPR001624">
    <property type="entry name" value="FliE"/>
</dbReference>
<evidence type="ECO:0000256" key="2">
    <source>
        <dbReference type="ARBA" id="ARBA00009272"/>
    </source>
</evidence>
<dbReference type="GO" id="GO:0003774">
    <property type="term" value="F:cytoskeletal motor activity"/>
    <property type="evidence" value="ECO:0007669"/>
    <property type="project" value="InterPro"/>
</dbReference>
<keyword evidence="7" id="KW-0966">Cell projection</keyword>
<dbReference type="GO" id="GO:0071973">
    <property type="term" value="P:bacterial-type flagellum-dependent cell motility"/>
    <property type="evidence" value="ECO:0007669"/>
    <property type="project" value="InterPro"/>
</dbReference>
<evidence type="ECO:0000256" key="1">
    <source>
        <dbReference type="ARBA" id="ARBA00004117"/>
    </source>
</evidence>
<evidence type="ECO:0000256" key="5">
    <source>
        <dbReference type="NCBIfam" id="TIGR00205"/>
    </source>
</evidence>